<dbReference type="EMBL" id="BLQM01000175">
    <property type="protein sequence ID" value="GMH72403.1"/>
    <property type="molecule type" value="Genomic_DNA"/>
</dbReference>
<sequence>MFINYFILYVLMAIDTALQIAVLYVVYEDKVEKDVQSLLEGGCWDSFYAFITVDGLEKDIKFIRILGWFELVLGIGSAISARYEIGKEDRGKNQEDKKNRGIQILSLTALVLDKAISAIDFFFMENTKTNFDDLTQSVFSTSGVEDKFKSCVRFDPLFDPMPTQADDNCLELPRPEKEFPVYIIILITLFSVYLLITKNLLLLGAEVCDDFRSCTGF</sequence>
<reference evidence="3" key="1">
    <citation type="journal article" date="2023" name="Commun. Biol.">
        <title>Genome analysis of Parmales, the sister group of diatoms, reveals the evolutionary specialization of diatoms from phago-mixotrophs to photoautotrophs.</title>
        <authorList>
            <person name="Ban H."/>
            <person name="Sato S."/>
            <person name="Yoshikawa S."/>
            <person name="Yamada K."/>
            <person name="Nakamura Y."/>
            <person name="Ichinomiya M."/>
            <person name="Sato N."/>
            <person name="Blanc-Mathieu R."/>
            <person name="Endo H."/>
            <person name="Kuwata A."/>
            <person name="Ogata H."/>
        </authorList>
    </citation>
    <scope>NUCLEOTIDE SEQUENCE [LARGE SCALE GENOMIC DNA]</scope>
</reference>
<dbReference type="Proteomes" id="UP001162640">
    <property type="component" value="Unassembled WGS sequence"/>
</dbReference>
<feature type="transmembrane region" description="Helical" evidence="1">
    <location>
        <begin position="179"/>
        <end position="196"/>
    </location>
</feature>
<protein>
    <submittedName>
        <fullName evidence="2">Uncharacterized protein</fullName>
    </submittedName>
</protein>
<gene>
    <name evidence="2" type="ORF">TL16_g05908</name>
</gene>
<evidence type="ECO:0000313" key="3">
    <source>
        <dbReference type="Proteomes" id="UP001162640"/>
    </source>
</evidence>
<feature type="transmembrane region" description="Helical" evidence="1">
    <location>
        <begin position="104"/>
        <end position="124"/>
    </location>
</feature>
<comment type="caution">
    <text evidence="2">The sequence shown here is derived from an EMBL/GenBank/DDBJ whole genome shotgun (WGS) entry which is preliminary data.</text>
</comment>
<accession>A0A9W7EDI5</accession>
<dbReference type="AlphaFoldDB" id="A0A9W7EDI5"/>
<keyword evidence="1" id="KW-1133">Transmembrane helix</keyword>
<evidence type="ECO:0000313" key="2">
    <source>
        <dbReference type="EMBL" id="GMH72403.1"/>
    </source>
</evidence>
<keyword evidence="1" id="KW-0472">Membrane</keyword>
<evidence type="ECO:0000256" key="1">
    <source>
        <dbReference type="SAM" id="Phobius"/>
    </source>
</evidence>
<feature type="transmembrane region" description="Helical" evidence="1">
    <location>
        <begin position="62"/>
        <end position="83"/>
    </location>
</feature>
<name>A0A9W7EDI5_9STRA</name>
<keyword evidence="1" id="KW-0812">Transmembrane</keyword>
<organism evidence="2 3">
    <name type="scientific">Triparma laevis f. inornata</name>
    <dbReference type="NCBI Taxonomy" id="1714386"/>
    <lineage>
        <taxon>Eukaryota</taxon>
        <taxon>Sar</taxon>
        <taxon>Stramenopiles</taxon>
        <taxon>Ochrophyta</taxon>
        <taxon>Bolidophyceae</taxon>
        <taxon>Parmales</taxon>
        <taxon>Triparmaceae</taxon>
        <taxon>Triparma</taxon>
    </lineage>
</organism>
<feature type="transmembrane region" description="Helical" evidence="1">
    <location>
        <begin position="7"/>
        <end position="27"/>
    </location>
</feature>
<proteinExistence type="predicted"/>